<feature type="domain" description="Crinkler effector protein N-terminal" evidence="4">
    <location>
        <begin position="2"/>
        <end position="115"/>
    </location>
</feature>
<reference evidence="5" key="1">
    <citation type="submission" date="2023-08" db="EMBL/GenBank/DDBJ databases">
        <title>Reference Genome Resource for the Citrus Pathogen Phytophthora citrophthora.</title>
        <authorList>
            <person name="Moller H."/>
            <person name="Coetzee B."/>
            <person name="Rose L.J."/>
            <person name="Van Niekerk J.M."/>
        </authorList>
    </citation>
    <scope>NUCLEOTIDE SEQUENCE</scope>
    <source>
        <strain evidence="5">STE-U-9442</strain>
    </source>
</reference>
<comment type="caution">
    <text evidence="5">The sequence shown here is derived from an EMBL/GenBank/DDBJ whole genome shotgun (WGS) entry which is preliminary data.</text>
</comment>
<dbReference type="AlphaFoldDB" id="A0AAD9GQ85"/>
<dbReference type="Pfam" id="PF20147">
    <property type="entry name" value="Crinkler"/>
    <property type="match status" value="1"/>
</dbReference>
<gene>
    <name evidence="5" type="ORF">P3T76_006565</name>
</gene>
<dbReference type="Proteomes" id="UP001259832">
    <property type="component" value="Unassembled WGS sequence"/>
</dbReference>
<organism evidence="5 6">
    <name type="scientific">Phytophthora citrophthora</name>
    <dbReference type="NCBI Taxonomy" id="4793"/>
    <lineage>
        <taxon>Eukaryota</taxon>
        <taxon>Sar</taxon>
        <taxon>Stramenopiles</taxon>
        <taxon>Oomycota</taxon>
        <taxon>Peronosporomycetes</taxon>
        <taxon>Peronosporales</taxon>
        <taxon>Peronosporaceae</taxon>
        <taxon>Phytophthora</taxon>
    </lineage>
</organism>
<dbReference type="GO" id="GO:0005576">
    <property type="term" value="C:extracellular region"/>
    <property type="evidence" value="ECO:0007669"/>
    <property type="project" value="UniProtKB-SubCell"/>
</dbReference>
<evidence type="ECO:0000313" key="5">
    <source>
        <dbReference type="EMBL" id="KAK1942243.1"/>
    </source>
</evidence>
<evidence type="ECO:0000256" key="2">
    <source>
        <dbReference type="ARBA" id="ARBA00004613"/>
    </source>
</evidence>
<evidence type="ECO:0000256" key="3">
    <source>
        <dbReference type="ARBA" id="ARBA00022525"/>
    </source>
</evidence>
<sequence>MMHLGCVLLGEEGKFSVAVDPILTVSDLRWKIYNERLCHYAIGRNSNIQLYLAKTPNGEWMTPEDAAVARLSNLESLEDYGTSVRYKNKTFGHYQLSIEDVSEDFEVGKVHILVKIPEVRVFCVGKYICPFNQHDTSLETYDRVGEIIQRDCGDYSEQILTKIEEMYQLNTQPYPFICVQGSSGVGKTQLAFALNGCRPWFYSPMCEIHGRFQGIYLQFVSLSARFREARAMDLYHEKPESAIFDPNSSFYQNEELWTYGWICALLKYCSLDENQQSCMIRFEKTLEFPVSKCDRKTVDAVRDEMVAENKLLPFFILDEMEVKEGKRNKATFQVNVFRTCRLVLVAMGKDPQLSTLIDQSNEKQAWMTLVPRFPLYRLNPFETSTKQAAWDQMEQQYPIVKRIAEGSRGGFATAFVQSVVRYARYHTDWNLPDLLDYALGEVGTEMRDEKKFMDNETGRNAHLKAISYALKSPETSESAMTQMVEVEAEAMRVHFAHFADDKLTDVTSCDGISSVHGQVWVPRCSFPIMDEDLLLYLAILGGKPFSGYTRSSYMLHVSASDCISTWQMFMMYQGGKGFATDEVAVPENIFNSYDNAVAHMIFCASRRNGVQGISLNDFFNGLLGEFQRYFRTMTMTEAGTESKVTVNDLLEGYTALEISNTKIPFLSPPNAKWPEFILAANENGCNFGHLTRTSDKVHVQDSKGEVLLTCDCKHGTETMDSIMMREIIGGLNAVWEEKWCDFRGRERWAIALVFCSELEDFTWEHPGVGCIKINCQNCMLDWISQPKRGKLVIVMETGSLPMTIVEEMDEHVLYSSDEG</sequence>
<evidence type="ECO:0000256" key="1">
    <source>
        <dbReference type="ARBA" id="ARBA00004340"/>
    </source>
</evidence>
<comment type="subcellular location">
    <subcellularLocation>
        <location evidence="1">Host cell</location>
    </subcellularLocation>
    <subcellularLocation>
        <location evidence="2">Secreted</location>
    </subcellularLocation>
</comment>
<proteinExistence type="predicted"/>
<protein>
    <recommendedName>
        <fullName evidence="4">Crinkler effector protein N-terminal domain-containing protein</fullName>
    </recommendedName>
</protein>
<dbReference type="EMBL" id="JASMQC010000010">
    <property type="protein sequence ID" value="KAK1942243.1"/>
    <property type="molecule type" value="Genomic_DNA"/>
</dbReference>
<dbReference type="GO" id="GO:0043657">
    <property type="term" value="C:host cell"/>
    <property type="evidence" value="ECO:0007669"/>
    <property type="project" value="UniProtKB-SubCell"/>
</dbReference>
<keyword evidence="6" id="KW-1185">Reference proteome</keyword>
<name>A0AAD9GQ85_9STRA</name>
<dbReference type="InterPro" id="IPR045379">
    <property type="entry name" value="Crinkler_N"/>
</dbReference>
<evidence type="ECO:0000313" key="6">
    <source>
        <dbReference type="Proteomes" id="UP001259832"/>
    </source>
</evidence>
<keyword evidence="3" id="KW-0964">Secreted</keyword>
<accession>A0AAD9GQ85</accession>
<evidence type="ECO:0000259" key="4">
    <source>
        <dbReference type="Pfam" id="PF20147"/>
    </source>
</evidence>